<dbReference type="InterPro" id="IPR039298">
    <property type="entry name" value="ACOT13"/>
</dbReference>
<organism evidence="4 5">
    <name type="scientific">Jannaschia rubra</name>
    <dbReference type="NCBI Taxonomy" id="282197"/>
    <lineage>
        <taxon>Bacteria</taxon>
        <taxon>Pseudomonadati</taxon>
        <taxon>Pseudomonadota</taxon>
        <taxon>Alphaproteobacteria</taxon>
        <taxon>Rhodobacterales</taxon>
        <taxon>Roseobacteraceae</taxon>
        <taxon>Jannaschia</taxon>
    </lineage>
</organism>
<dbReference type="STRING" id="282197.SAMN04488517_102154"/>
<accession>A0A0M6XTN7</accession>
<evidence type="ECO:0000313" key="4">
    <source>
        <dbReference type="EMBL" id="CTQ33324.1"/>
    </source>
</evidence>
<name>A0A0M6XTN7_9RHOB</name>
<dbReference type="Pfam" id="PF03061">
    <property type="entry name" value="4HBT"/>
    <property type="match status" value="1"/>
</dbReference>
<keyword evidence="5" id="KW-1185">Reference proteome</keyword>
<evidence type="ECO:0000256" key="2">
    <source>
        <dbReference type="ARBA" id="ARBA00022801"/>
    </source>
</evidence>
<dbReference type="InterPro" id="IPR029069">
    <property type="entry name" value="HotDog_dom_sf"/>
</dbReference>
<evidence type="ECO:0000259" key="3">
    <source>
        <dbReference type="Pfam" id="PF03061"/>
    </source>
</evidence>
<dbReference type="PANTHER" id="PTHR21660">
    <property type="entry name" value="THIOESTERASE SUPERFAMILY MEMBER-RELATED"/>
    <property type="match status" value="1"/>
</dbReference>
<sequence>MATDGIIRGETGAQRLIGYVLDVGGGDGRARCRLDVTADHANRHGVLHGGIAAAVLDNALGATASLSVDETGRAPFLTISMTTQFLAPAREGMSLTATGRITGGGRSMLFVEGVLENGDGTLIATATGVFKRVPQDRLPGGAA</sequence>
<proteinExistence type="inferred from homology"/>
<protein>
    <submittedName>
        <fullName evidence="4">Putative domain 1</fullName>
    </submittedName>
</protein>
<dbReference type="InterPro" id="IPR003736">
    <property type="entry name" value="PAAI_dom"/>
</dbReference>
<feature type="domain" description="Thioesterase" evidence="3">
    <location>
        <begin position="44"/>
        <end position="123"/>
    </location>
</feature>
<dbReference type="AlphaFoldDB" id="A0A0M6XTN7"/>
<dbReference type="Gene3D" id="3.10.129.10">
    <property type="entry name" value="Hotdog Thioesterase"/>
    <property type="match status" value="1"/>
</dbReference>
<dbReference type="NCBIfam" id="TIGR00369">
    <property type="entry name" value="unchar_dom_1"/>
    <property type="match status" value="1"/>
</dbReference>
<dbReference type="EMBL" id="CXPG01000020">
    <property type="protein sequence ID" value="CTQ33324.1"/>
    <property type="molecule type" value="Genomic_DNA"/>
</dbReference>
<dbReference type="CDD" id="cd03443">
    <property type="entry name" value="PaaI_thioesterase"/>
    <property type="match status" value="1"/>
</dbReference>
<dbReference type="RefSeq" id="WP_055682750.1">
    <property type="nucleotide sequence ID" value="NZ_CXPG01000020.1"/>
</dbReference>
<dbReference type="GO" id="GO:0047617">
    <property type="term" value="F:fatty acyl-CoA hydrolase activity"/>
    <property type="evidence" value="ECO:0007669"/>
    <property type="project" value="InterPro"/>
</dbReference>
<keyword evidence="2" id="KW-0378">Hydrolase</keyword>
<evidence type="ECO:0000256" key="1">
    <source>
        <dbReference type="ARBA" id="ARBA00008324"/>
    </source>
</evidence>
<comment type="similarity">
    <text evidence="1">Belongs to the thioesterase PaaI family.</text>
</comment>
<dbReference type="PANTHER" id="PTHR21660:SF1">
    <property type="entry name" value="ACYL-COENZYME A THIOESTERASE 13"/>
    <property type="match status" value="1"/>
</dbReference>
<dbReference type="InterPro" id="IPR006683">
    <property type="entry name" value="Thioestr_dom"/>
</dbReference>
<dbReference type="Proteomes" id="UP000048908">
    <property type="component" value="Unassembled WGS sequence"/>
</dbReference>
<dbReference type="SUPFAM" id="SSF54637">
    <property type="entry name" value="Thioesterase/thiol ester dehydrase-isomerase"/>
    <property type="match status" value="1"/>
</dbReference>
<gene>
    <name evidence="4" type="ORF">JAN5088_02106</name>
</gene>
<evidence type="ECO:0000313" key="5">
    <source>
        <dbReference type="Proteomes" id="UP000048908"/>
    </source>
</evidence>
<reference evidence="4 5" key="1">
    <citation type="submission" date="2015-07" db="EMBL/GenBank/DDBJ databases">
        <authorList>
            <person name="Noorani M."/>
        </authorList>
    </citation>
    <scope>NUCLEOTIDE SEQUENCE [LARGE SCALE GENOMIC DNA]</scope>
    <source>
        <strain evidence="4 5">CECT 5088</strain>
    </source>
</reference>
<dbReference type="OrthoDB" id="3477511at2"/>